<feature type="domain" description="Glycosyl transferase family 1" evidence="2">
    <location>
        <begin position="217"/>
        <end position="379"/>
    </location>
</feature>
<keyword evidence="1" id="KW-0472">Membrane</keyword>
<dbReference type="Proteomes" id="UP000674938">
    <property type="component" value="Unassembled WGS sequence"/>
</dbReference>
<dbReference type="GO" id="GO:0016758">
    <property type="term" value="F:hexosyltransferase activity"/>
    <property type="evidence" value="ECO:0007669"/>
    <property type="project" value="TreeGrafter"/>
</dbReference>
<organism evidence="3 4">
    <name type="scientific">Vagococcus allomyrinae</name>
    <dbReference type="NCBI Taxonomy" id="2794353"/>
    <lineage>
        <taxon>Bacteria</taxon>
        <taxon>Bacillati</taxon>
        <taxon>Bacillota</taxon>
        <taxon>Bacilli</taxon>
        <taxon>Lactobacillales</taxon>
        <taxon>Enterococcaceae</taxon>
        <taxon>Vagococcus</taxon>
    </lineage>
</organism>
<protein>
    <submittedName>
        <fullName evidence="3">Glycosyltransferase family 4 protein</fullName>
    </submittedName>
</protein>
<dbReference type="InterPro" id="IPR001296">
    <property type="entry name" value="Glyco_trans_1"/>
</dbReference>
<evidence type="ECO:0000259" key="2">
    <source>
        <dbReference type="Pfam" id="PF00534"/>
    </source>
</evidence>
<reference evidence="3" key="1">
    <citation type="submission" date="2020-12" db="EMBL/GenBank/DDBJ databases">
        <title>Vagococcus allomyrinae sp. nov. and Enterococcus lavae sp. nov., isolated from the larvae of Allomyrina dichotoma.</title>
        <authorList>
            <person name="Lee S.D."/>
        </authorList>
    </citation>
    <scope>NUCLEOTIDE SEQUENCE</scope>
    <source>
        <strain evidence="3">BWB3-3</strain>
    </source>
</reference>
<gene>
    <name evidence="3" type="ORF">I6N95_21720</name>
</gene>
<dbReference type="PANTHER" id="PTHR45947:SF3">
    <property type="entry name" value="SULFOQUINOVOSYL TRANSFERASE SQD2"/>
    <property type="match status" value="1"/>
</dbReference>
<dbReference type="SUPFAM" id="SSF53756">
    <property type="entry name" value="UDP-Glycosyltransferase/glycogen phosphorylase"/>
    <property type="match status" value="1"/>
</dbReference>
<dbReference type="Pfam" id="PF00534">
    <property type="entry name" value="Glycos_transf_1"/>
    <property type="match status" value="1"/>
</dbReference>
<dbReference type="RefSeq" id="WP_209531464.1">
    <property type="nucleotide sequence ID" value="NZ_JAEEGA010000018.1"/>
</dbReference>
<evidence type="ECO:0000256" key="1">
    <source>
        <dbReference type="SAM" id="Phobius"/>
    </source>
</evidence>
<dbReference type="Gene3D" id="3.40.50.2000">
    <property type="entry name" value="Glycogen Phosphorylase B"/>
    <property type="match status" value="2"/>
</dbReference>
<dbReference type="InterPro" id="IPR050194">
    <property type="entry name" value="Glycosyltransferase_grp1"/>
</dbReference>
<evidence type="ECO:0000313" key="4">
    <source>
        <dbReference type="Proteomes" id="UP000674938"/>
    </source>
</evidence>
<keyword evidence="1" id="KW-1133">Transmembrane helix</keyword>
<evidence type="ECO:0000313" key="3">
    <source>
        <dbReference type="EMBL" id="MBP1043650.1"/>
    </source>
</evidence>
<name>A0A940SWU8_9ENTE</name>
<comment type="caution">
    <text evidence="3">The sequence shown here is derived from an EMBL/GenBank/DDBJ whole genome shotgun (WGS) entry which is preliminary data.</text>
</comment>
<dbReference type="EMBL" id="JAEEGA010000018">
    <property type="protein sequence ID" value="MBP1043650.1"/>
    <property type="molecule type" value="Genomic_DNA"/>
</dbReference>
<keyword evidence="4" id="KW-1185">Reference proteome</keyword>
<sequence>MKKKHILIVSQYFFPEQFRVNDLCKEWISRGYEVTVLTGKPNYPEGKFYSGYNFWNRRKETYEGATIIRLPLIPRGNNSIMLALNYLSFVFFGFFWALFSKSDVDSVFVYEVSPMTQALPGVWYAKRKKIPCYIYVLDLWPENFEIITGISNQFIIKQLTRMVKYIYKNCKKIFISSNKFADSINDKGDFEDKIIFWPQYAEDFYSKSVLDGMDIVKSKEFRKITFAGNVGYAQGLEILPEVAVKLRDLSVYCKFEIIGDGRYKANLMKEVEEKSVMDYFDFIEKQPATAVPKYLADTDMSLISLAKNEIFKMTIPAKLQSTMACGVPVLVVADGEVNRIVSESKCGLTGASGDIEKLVSNVIQLSKLDQQELEIMGKNSLHYYQTNFDKEELLNQMDNYLEE</sequence>
<dbReference type="AlphaFoldDB" id="A0A940SWU8"/>
<dbReference type="CDD" id="cd03794">
    <property type="entry name" value="GT4_WbuB-like"/>
    <property type="match status" value="1"/>
</dbReference>
<proteinExistence type="predicted"/>
<dbReference type="PANTHER" id="PTHR45947">
    <property type="entry name" value="SULFOQUINOVOSYL TRANSFERASE SQD2"/>
    <property type="match status" value="1"/>
</dbReference>
<feature type="transmembrane region" description="Helical" evidence="1">
    <location>
        <begin position="79"/>
        <end position="99"/>
    </location>
</feature>
<accession>A0A940SWU8</accession>
<keyword evidence="1" id="KW-0812">Transmembrane</keyword>